<sequence length="559" mass="62803">MQDTQYDAVVVGSGAAGCFAVKELTEQGLRVLLLEAGPDISAADFPPRPDRPEKRGIHLWPRIKATLLGQHIQARLVFFNRRFKHFFVNDRDNPYFTPKGTPFLWIRGRQIGGRLHTFGRVLLRWSDLDFKGKSLDGQGEDWPISYADIAPYYDEIEEYLEVRGNRDHVASLPDGNYAAPVALVPPEQTFKKKVEQLWPGRHVVSWRYMPPFSKRIPKPLLDAKATGRLTYKANTIAARISCDQSGRKATSIECIDTHTKQRLNVEGKIFIICGSPIETVRLLLNSKSERYPNGIGNTNDTLGRYFMDQCPSIIYANVSFSKGHFKDKTGVEDSVYPPSSGFYIPRYENTADGLNRSFYRGYTFQGMLGRIPVDENENSKFVAMGFGEMLPYPDNRITVDERRTDRWGIPTPIVCCKLHKNEKALLEEQQNSIVNMIEQTGGSVEFCGSPVSFVEKGQGAFPDSSFVGRFIFRRSFHMSMTMGAAIHESGGARMGNDPKTSYLDAYNRCWEVPNLLVTDASSFPSSGAVGTTLTVMALTVRACRQAGQKTSEVRKEPKQ</sequence>
<reference evidence="7 8" key="1">
    <citation type="submission" date="2019-07" db="EMBL/GenBank/DDBJ databases">
        <title>Whole genome shotgun sequence of Acetobacter nitrogenifigens NBRC 105050.</title>
        <authorList>
            <person name="Hosoyama A."/>
            <person name="Uohara A."/>
            <person name="Ohji S."/>
            <person name="Ichikawa N."/>
        </authorList>
    </citation>
    <scope>NUCLEOTIDE SEQUENCE [LARGE SCALE GENOMIC DNA]</scope>
    <source>
        <strain evidence="7 8">NBRC 105050</strain>
    </source>
</reference>
<dbReference type="Proteomes" id="UP000321635">
    <property type="component" value="Unassembled WGS sequence"/>
</dbReference>
<dbReference type="PANTHER" id="PTHR42784">
    <property type="entry name" value="PYRANOSE 2-OXIDASE"/>
    <property type="match status" value="1"/>
</dbReference>
<dbReference type="SUPFAM" id="SSF54373">
    <property type="entry name" value="FAD-linked reductases, C-terminal domain"/>
    <property type="match status" value="1"/>
</dbReference>
<name>A0A511XES1_9PROT</name>
<evidence type="ECO:0000256" key="2">
    <source>
        <dbReference type="ARBA" id="ARBA00010790"/>
    </source>
</evidence>
<keyword evidence="4" id="KW-0274">FAD</keyword>
<keyword evidence="8" id="KW-1185">Reference proteome</keyword>
<evidence type="ECO:0000259" key="6">
    <source>
        <dbReference type="Pfam" id="PF05199"/>
    </source>
</evidence>
<dbReference type="OrthoDB" id="9798604at2"/>
<evidence type="ECO:0000313" key="8">
    <source>
        <dbReference type="Proteomes" id="UP000321635"/>
    </source>
</evidence>
<evidence type="ECO:0000256" key="1">
    <source>
        <dbReference type="ARBA" id="ARBA00001974"/>
    </source>
</evidence>
<gene>
    <name evidence="7" type="ORF">ANI02nite_33340</name>
</gene>
<protein>
    <submittedName>
        <fullName evidence="7">Oxidoreductase</fullName>
    </submittedName>
</protein>
<accession>A0A511XES1</accession>
<dbReference type="AlphaFoldDB" id="A0A511XES1"/>
<dbReference type="RefSeq" id="WP_026398887.1">
    <property type="nucleotide sequence ID" value="NZ_AUBI01000021.1"/>
</dbReference>
<dbReference type="Gene3D" id="3.50.50.60">
    <property type="entry name" value="FAD/NAD(P)-binding domain"/>
    <property type="match status" value="2"/>
</dbReference>
<dbReference type="Pfam" id="PF05199">
    <property type="entry name" value="GMC_oxred_C"/>
    <property type="match status" value="1"/>
</dbReference>
<dbReference type="Pfam" id="PF13450">
    <property type="entry name" value="NAD_binding_8"/>
    <property type="match status" value="1"/>
</dbReference>
<feature type="domain" description="Glucose-methanol-choline oxidoreductase C-terminal" evidence="6">
    <location>
        <begin position="391"/>
        <end position="538"/>
    </location>
</feature>
<dbReference type="GO" id="GO:0016614">
    <property type="term" value="F:oxidoreductase activity, acting on CH-OH group of donors"/>
    <property type="evidence" value="ECO:0007669"/>
    <property type="project" value="InterPro"/>
</dbReference>
<evidence type="ECO:0000256" key="4">
    <source>
        <dbReference type="ARBA" id="ARBA00022827"/>
    </source>
</evidence>
<dbReference type="InterPro" id="IPR051473">
    <property type="entry name" value="P2Ox-like"/>
</dbReference>
<dbReference type="PANTHER" id="PTHR42784:SF1">
    <property type="entry name" value="PYRANOSE 2-OXIDASE"/>
    <property type="match status" value="1"/>
</dbReference>
<dbReference type="STRING" id="1120919.GCA_000429165_03417"/>
<proteinExistence type="inferred from homology"/>
<keyword evidence="3" id="KW-0285">Flavoprotein</keyword>
<evidence type="ECO:0000256" key="5">
    <source>
        <dbReference type="ARBA" id="ARBA00023002"/>
    </source>
</evidence>
<comment type="similarity">
    <text evidence="2">Belongs to the GMC oxidoreductase family.</text>
</comment>
<evidence type="ECO:0000313" key="7">
    <source>
        <dbReference type="EMBL" id="GEN61450.1"/>
    </source>
</evidence>
<comment type="caution">
    <text evidence="7">The sequence shown here is derived from an EMBL/GenBank/DDBJ whole genome shotgun (WGS) entry which is preliminary data.</text>
</comment>
<dbReference type="InterPro" id="IPR036188">
    <property type="entry name" value="FAD/NAD-bd_sf"/>
</dbReference>
<organism evidence="7 8">
    <name type="scientific">Acetobacter nitrogenifigens DSM 23921 = NBRC 105050</name>
    <dbReference type="NCBI Taxonomy" id="1120919"/>
    <lineage>
        <taxon>Bacteria</taxon>
        <taxon>Pseudomonadati</taxon>
        <taxon>Pseudomonadota</taxon>
        <taxon>Alphaproteobacteria</taxon>
        <taxon>Acetobacterales</taxon>
        <taxon>Acetobacteraceae</taxon>
        <taxon>Acetobacter</taxon>
    </lineage>
</organism>
<dbReference type="InterPro" id="IPR007867">
    <property type="entry name" value="GMC_OxRtase_C"/>
</dbReference>
<dbReference type="SUPFAM" id="SSF51905">
    <property type="entry name" value="FAD/NAD(P)-binding domain"/>
    <property type="match status" value="1"/>
</dbReference>
<keyword evidence="5" id="KW-0560">Oxidoreductase</keyword>
<dbReference type="EMBL" id="BJYF01000038">
    <property type="protein sequence ID" value="GEN61450.1"/>
    <property type="molecule type" value="Genomic_DNA"/>
</dbReference>
<comment type="cofactor">
    <cofactor evidence="1">
        <name>FAD</name>
        <dbReference type="ChEBI" id="CHEBI:57692"/>
    </cofactor>
</comment>
<evidence type="ECO:0000256" key="3">
    <source>
        <dbReference type="ARBA" id="ARBA00022630"/>
    </source>
</evidence>